<keyword evidence="1" id="KW-0732">Signal</keyword>
<dbReference type="EMBL" id="LCBX01000036">
    <property type="protein sequence ID" value="KKS19907.1"/>
    <property type="molecule type" value="Genomic_DNA"/>
</dbReference>
<name>A0A0G0X686_UNCKA</name>
<evidence type="ECO:0000256" key="1">
    <source>
        <dbReference type="SAM" id="SignalP"/>
    </source>
</evidence>
<evidence type="ECO:0000313" key="2">
    <source>
        <dbReference type="EMBL" id="KKS19907.1"/>
    </source>
</evidence>
<dbReference type="PROSITE" id="PS51257">
    <property type="entry name" value="PROKAR_LIPOPROTEIN"/>
    <property type="match status" value="1"/>
</dbReference>
<feature type="signal peptide" evidence="1">
    <location>
        <begin position="1"/>
        <end position="21"/>
    </location>
</feature>
<dbReference type="AlphaFoldDB" id="A0A0G0X686"/>
<comment type="caution">
    <text evidence="2">The sequence shown here is derived from an EMBL/GenBank/DDBJ whole genome shotgun (WGS) entry which is preliminary data.</text>
</comment>
<gene>
    <name evidence="2" type="ORF">UU77_C0036G0008</name>
</gene>
<accession>A0A0G0X686</accession>
<proteinExistence type="predicted"/>
<sequence length="398" mass="42115">MKNNKWIFILVILAILVTSCAPEPASSDKPKSGNNIPDGVNEVVLPADDPNTIANNGEPVYVEVPGNGSALQGAVAAIYEKASVCPLSSDEVRNAINGWLVIDPTAEVRLCDQWKELNYTSIYVGAIGTSVMALEPGPAGEATVGAVILSGHVVAWIYVVTAAVAVTVGAKMLSDVIGNNAMIAEANRPAEAVQVNSVAVESAGGDPASDTGALLAEYAVTTYDSLEALPLPGELAGWDKVPDYVVEQLKASEHAKAHAVAECIAYLAEQMAPNSVYASFYEWNDNNGKVPGISLLLDFYGKKAIDDLGPDKPSWGVCSTIGSMIEKEIPGLKRAQAHLVLIVGFNPLDATKVHVRSAYVIADDAFNAHLCQHGFMYLIFRNGTPTFKYNPGNCPPGY</sequence>
<dbReference type="Proteomes" id="UP000034507">
    <property type="component" value="Unassembled WGS sequence"/>
</dbReference>
<feature type="chain" id="PRO_5002535201" evidence="1">
    <location>
        <begin position="22"/>
        <end position="398"/>
    </location>
</feature>
<protein>
    <submittedName>
        <fullName evidence="2">Uncharacterized protein</fullName>
    </submittedName>
</protein>
<evidence type="ECO:0000313" key="3">
    <source>
        <dbReference type="Proteomes" id="UP000034507"/>
    </source>
</evidence>
<organism evidence="2 3">
    <name type="scientific">candidate division WWE3 bacterium GW2011_GWC1_41_7</name>
    <dbReference type="NCBI Taxonomy" id="1619119"/>
    <lineage>
        <taxon>Bacteria</taxon>
        <taxon>Katanobacteria</taxon>
    </lineage>
</organism>
<reference evidence="2 3" key="1">
    <citation type="journal article" date="2015" name="Nature">
        <title>rRNA introns, odd ribosomes, and small enigmatic genomes across a large radiation of phyla.</title>
        <authorList>
            <person name="Brown C.T."/>
            <person name="Hug L.A."/>
            <person name="Thomas B.C."/>
            <person name="Sharon I."/>
            <person name="Castelle C.J."/>
            <person name="Singh A."/>
            <person name="Wilkins M.J."/>
            <person name="Williams K.H."/>
            <person name="Banfield J.F."/>
        </authorList>
    </citation>
    <scope>NUCLEOTIDE SEQUENCE [LARGE SCALE GENOMIC DNA]</scope>
</reference>